<dbReference type="EMBL" id="JADJNC010000011">
    <property type="protein sequence ID" value="MBK7423004.1"/>
    <property type="molecule type" value="Genomic_DNA"/>
</dbReference>
<dbReference type="PANTHER" id="PTHR36152:SF5">
    <property type="entry name" value="PROTEIN HCP1"/>
    <property type="match status" value="1"/>
</dbReference>
<dbReference type="InterPro" id="IPR013424">
    <property type="entry name" value="Ice-binding_C"/>
</dbReference>
<dbReference type="AlphaFoldDB" id="A0A9D7IH68"/>
<dbReference type="PANTHER" id="PTHR36152">
    <property type="entry name" value="CYTOPLASMIC PROTEIN-RELATED"/>
    <property type="match status" value="1"/>
</dbReference>
<organism evidence="3 4">
    <name type="scientific">Candidatus Propionivibrio dominans</name>
    <dbReference type="NCBI Taxonomy" id="2954373"/>
    <lineage>
        <taxon>Bacteria</taxon>
        <taxon>Pseudomonadati</taxon>
        <taxon>Pseudomonadota</taxon>
        <taxon>Betaproteobacteria</taxon>
        <taxon>Rhodocyclales</taxon>
        <taxon>Rhodocyclaceae</taxon>
        <taxon>Propionivibrio</taxon>
    </lineage>
</organism>
<dbReference type="InterPro" id="IPR008514">
    <property type="entry name" value="T6SS_Hcp"/>
</dbReference>
<dbReference type="InterPro" id="IPR053165">
    <property type="entry name" value="HSI-I_assembly_Hcp1"/>
</dbReference>
<reference evidence="3" key="1">
    <citation type="submission" date="2020-10" db="EMBL/GenBank/DDBJ databases">
        <title>Connecting structure to function with the recovery of over 1000 high-quality activated sludge metagenome-assembled genomes encoding full-length rRNA genes using long-read sequencing.</title>
        <authorList>
            <person name="Singleton C.M."/>
            <person name="Petriglieri F."/>
            <person name="Kristensen J.M."/>
            <person name="Kirkegaard R.H."/>
            <person name="Michaelsen T.Y."/>
            <person name="Andersen M.H."/>
            <person name="Karst S.M."/>
            <person name="Dueholm M.S."/>
            <person name="Nielsen P.H."/>
            <person name="Albertsen M."/>
        </authorList>
    </citation>
    <scope>NUCLEOTIDE SEQUENCE</scope>
    <source>
        <strain evidence="3">EsbW_18-Q3-R4-48_MAXAC.044</strain>
    </source>
</reference>
<accession>A0A9D7IH68</accession>
<comment type="caution">
    <text evidence="3">The sequence shown here is derived from an EMBL/GenBank/DDBJ whole genome shotgun (WGS) entry which is preliminary data.</text>
</comment>
<evidence type="ECO:0000259" key="2">
    <source>
        <dbReference type="Pfam" id="PF07589"/>
    </source>
</evidence>
<keyword evidence="1" id="KW-0732">Signal</keyword>
<sequence>MKTIFSAKCSSFKILSAGLMSLALIPSAAQAAYFLQLDGIKGESTDKDHKDWINFNSFSWGVTNSAPVGGGGGGSGKAVFQDFSWYQGLDRSITGLFSSVATGKHIKTAVVDFQSSGEKPIVYFKMSFNDVLLSEVSLQGSGGNKPFVDASFSYAKVTLDYWDQKPDGSRGTKSTASYDLKQGKGSVSALAGIYALGLIGPESVASVPEPETYAMLMAGLGLMGLIARRRQRVGKA</sequence>
<dbReference type="Pfam" id="PF07589">
    <property type="entry name" value="PEP-CTERM"/>
    <property type="match status" value="1"/>
</dbReference>
<proteinExistence type="predicted"/>
<feature type="chain" id="PRO_5038411327" evidence="1">
    <location>
        <begin position="32"/>
        <end position="236"/>
    </location>
</feature>
<dbReference type="Pfam" id="PF05638">
    <property type="entry name" value="T6SS_HCP"/>
    <property type="match status" value="1"/>
</dbReference>
<dbReference type="NCBIfam" id="TIGR02595">
    <property type="entry name" value="PEP_CTERM"/>
    <property type="match status" value="1"/>
</dbReference>
<evidence type="ECO:0000256" key="1">
    <source>
        <dbReference type="SAM" id="SignalP"/>
    </source>
</evidence>
<feature type="domain" description="Ice-binding protein C-terminal" evidence="2">
    <location>
        <begin position="206"/>
        <end position="230"/>
    </location>
</feature>
<protein>
    <submittedName>
        <fullName evidence="3">Type VI secretion system tube protein Hcp</fullName>
    </submittedName>
</protein>
<gene>
    <name evidence="3" type="ORF">IPJ48_07870</name>
</gene>
<dbReference type="Gene3D" id="2.30.110.20">
    <property type="entry name" value="Hcp1-like"/>
    <property type="match status" value="1"/>
</dbReference>
<dbReference type="InterPro" id="IPR036624">
    <property type="entry name" value="Hcp1-lik_sf"/>
</dbReference>
<evidence type="ECO:0000313" key="4">
    <source>
        <dbReference type="Proteomes" id="UP000886602"/>
    </source>
</evidence>
<dbReference type="SUPFAM" id="SSF141452">
    <property type="entry name" value="Hcp1-like"/>
    <property type="match status" value="1"/>
</dbReference>
<name>A0A9D7IH68_9RHOO</name>
<feature type="signal peptide" evidence="1">
    <location>
        <begin position="1"/>
        <end position="31"/>
    </location>
</feature>
<evidence type="ECO:0000313" key="3">
    <source>
        <dbReference type="EMBL" id="MBK7423004.1"/>
    </source>
</evidence>
<dbReference type="Proteomes" id="UP000886602">
    <property type="component" value="Unassembled WGS sequence"/>
</dbReference>